<dbReference type="RefSeq" id="WP_014930125.1">
    <property type="nucleotide sequence ID" value="NZ_CABMJO010000001.1"/>
</dbReference>
<comment type="caution">
    <text evidence="2">The sequence shown here is derived from an EMBL/GenBank/DDBJ whole genome shotgun (WGS) entry which is preliminary data.</text>
</comment>
<dbReference type="EMBL" id="AAARLF010000015">
    <property type="protein sequence ID" value="EAE2899208.1"/>
    <property type="molecule type" value="Genomic_DNA"/>
</dbReference>
<feature type="domain" description="Metallo-beta-lactamase" evidence="1">
    <location>
        <begin position="14"/>
        <end position="52"/>
    </location>
</feature>
<evidence type="ECO:0000313" key="2">
    <source>
        <dbReference type="EMBL" id="EAE2899208.1"/>
    </source>
</evidence>
<evidence type="ECO:0000259" key="1">
    <source>
        <dbReference type="Pfam" id="PF00753"/>
    </source>
</evidence>
<dbReference type="PANTHER" id="PTHR47619:SF1">
    <property type="entry name" value="EXODEOXYRIBONUCLEASE WALJ"/>
    <property type="match status" value="1"/>
</dbReference>
<reference evidence="2 3" key="1">
    <citation type="submission" date="2019-03" db="EMBL/GenBank/DDBJ databases">
        <authorList>
            <person name="Ashton P.M."/>
            <person name="Dallman T."/>
            <person name="Nair S."/>
            <person name="De Pinna E."/>
            <person name="Peters T."/>
            <person name="Grant K."/>
        </authorList>
    </citation>
    <scope>NUCLEOTIDE SEQUENCE [LARGE SCALE GENOMIC DNA]</scope>
    <source>
        <strain evidence="2">RL15000271</strain>
    </source>
</reference>
<proteinExistence type="predicted"/>
<dbReference type="Proteomes" id="UP000401273">
    <property type="component" value="Unassembled WGS sequence"/>
</dbReference>
<dbReference type="SUPFAM" id="SSF56281">
    <property type="entry name" value="Metallo-hydrolase/oxidoreductase"/>
    <property type="match status" value="1"/>
</dbReference>
<dbReference type="AlphaFoldDB" id="A0A3T2NF80"/>
<evidence type="ECO:0000313" key="3">
    <source>
        <dbReference type="Proteomes" id="UP000401273"/>
    </source>
</evidence>
<dbReference type="InterPro" id="IPR036866">
    <property type="entry name" value="RibonucZ/Hydroxyglut_hydro"/>
</dbReference>
<sequence>MIEWKIISSGSKGNCVIVNDVMIDCGVPFKRIKEHLYDINYLLLTHIHSDHINSSTLENIRKLFPKITIIGNYQIAQLYDIDIIGNSDFKITLPSFEVTPFECFHDVITQGYTWRVDGENIIYATDTSSLENAPHLKFDYLFIESNHDEKKLEMARNKSKYGYNPFTGGKRHLSTQQCKTFYYLNRRSKESQLIELHKSERFY</sequence>
<dbReference type="Gene3D" id="3.60.15.10">
    <property type="entry name" value="Ribonuclease Z/Hydroxyacylglutathione hydrolase-like"/>
    <property type="match status" value="1"/>
</dbReference>
<protein>
    <recommendedName>
        <fullName evidence="1">Metallo-beta-lactamase domain-containing protein</fullName>
    </recommendedName>
</protein>
<dbReference type="InterPro" id="IPR001279">
    <property type="entry name" value="Metallo-B-lactamas"/>
</dbReference>
<gene>
    <name evidence="2" type="ORF">E1W43_14845</name>
</gene>
<accession>A0A3T2NF80</accession>
<organism evidence="2 3">
    <name type="scientific">Listeria monocytogenes</name>
    <dbReference type="NCBI Taxonomy" id="1639"/>
    <lineage>
        <taxon>Bacteria</taxon>
        <taxon>Bacillati</taxon>
        <taxon>Bacillota</taxon>
        <taxon>Bacilli</taxon>
        <taxon>Bacillales</taxon>
        <taxon>Listeriaceae</taxon>
        <taxon>Listeria</taxon>
    </lineage>
</organism>
<dbReference type="InterPro" id="IPR052533">
    <property type="entry name" value="WalJ/YycJ-like"/>
</dbReference>
<name>A0A3T2NF80_LISMN</name>
<dbReference type="PANTHER" id="PTHR47619">
    <property type="entry name" value="METALLO-HYDROLASE YYCJ-RELATED"/>
    <property type="match status" value="1"/>
</dbReference>
<dbReference type="Pfam" id="PF00753">
    <property type="entry name" value="Lactamase_B"/>
    <property type="match status" value="1"/>
</dbReference>